<dbReference type="PANTHER" id="PTHR14911:SF1">
    <property type="entry name" value="THUMP DOMAIN-CONTAINING PROTEIN 2"/>
    <property type="match status" value="1"/>
</dbReference>
<dbReference type="Pfam" id="PF01170">
    <property type="entry name" value="UPF0020"/>
    <property type="match status" value="1"/>
</dbReference>
<feature type="non-terminal residue" evidence="5">
    <location>
        <position position="498"/>
    </location>
</feature>
<dbReference type="SMART" id="SM00981">
    <property type="entry name" value="THUMP"/>
    <property type="match status" value="1"/>
</dbReference>
<name>A0ABS2Y946_POLSP</name>
<comment type="caution">
    <text evidence="5">The sequence shown here is derived from an EMBL/GenBank/DDBJ whole genome shotgun (WGS) entry which is preliminary data.</text>
</comment>
<dbReference type="EMBL" id="JAAWVQ010117903">
    <property type="protein sequence ID" value="MBN3282448.1"/>
    <property type="molecule type" value="Genomic_DNA"/>
</dbReference>
<dbReference type="Gene3D" id="3.30.2130.30">
    <property type="match status" value="1"/>
</dbReference>
<evidence type="ECO:0000313" key="5">
    <source>
        <dbReference type="EMBL" id="MBN3282448.1"/>
    </source>
</evidence>
<evidence type="ECO:0000256" key="2">
    <source>
        <dbReference type="ARBA" id="ARBA00022603"/>
    </source>
</evidence>
<keyword evidence="3" id="KW-0694">RNA-binding</keyword>
<dbReference type="PANTHER" id="PTHR14911">
    <property type="entry name" value="THUMP DOMAIN-CONTAINING"/>
    <property type="match status" value="1"/>
</dbReference>
<dbReference type="SUPFAM" id="SSF53335">
    <property type="entry name" value="S-adenosyl-L-methionine-dependent methyltransferases"/>
    <property type="match status" value="1"/>
</dbReference>
<feature type="domain" description="THUMP" evidence="4">
    <location>
        <begin position="155"/>
        <end position="261"/>
    </location>
</feature>
<keyword evidence="6" id="KW-1185">Reference proteome</keyword>
<reference evidence="5" key="1">
    <citation type="journal article" date="2021" name="Cell">
        <title>Tracing the genetic footprints of vertebrate landing in non-teleost ray-finned fishes.</title>
        <authorList>
            <person name="Bi X."/>
            <person name="Wang K."/>
            <person name="Yang L."/>
            <person name="Pan H."/>
            <person name="Jiang H."/>
            <person name="Wei Q."/>
            <person name="Fang M."/>
            <person name="Yu H."/>
            <person name="Zhu C."/>
            <person name="Cai Y."/>
            <person name="He Y."/>
            <person name="Gan X."/>
            <person name="Zeng H."/>
            <person name="Yu D."/>
            <person name="Zhu Y."/>
            <person name="Jiang H."/>
            <person name="Qiu Q."/>
            <person name="Yang H."/>
            <person name="Zhang Y.E."/>
            <person name="Wang W."/>
            <person name="Zhu M."/>
            <person name="He S."/>
            <person name="Zhang G."/>
        </authorList>
    </citation>
    <scope>NUCLEOTIDE SEQUENCE</scope>
    <source>
        <strain evidence="5">Pddl_001</strain>
    </source>
</reference>
<dbReference type="CDD" id="cd02440">
    <property type="entry name" value="AdoMet_MTases"/>
    <property type="match status" value="1"/>
</dbReference>
<dbReference type="Gene3D" id="3.40.50.150">
    <property type="entry name" value="Vaccinia Virus protein VP39"/>
    <property type="match status" value="1"/>
</dbReference>
<dbReference type="RefSeq" id="XP_041106127.1">
    <property type="nucleotide sequence ID" value="XM_041250193.1"/>
</dbReference>
<accession>A0ABS2Y946</accession>
<dbReference type="GeneID" id="121315786"/>
<feature type="non-terminal residue" evidence="5">
    <location>
        <position position="1"/>
    </location>
</feature>
<dbReference type="PROSITE" id="PS51165">
    <property type="entry name" value="THUMP"/>
    <property type="match status" value="1"/>
</dbReference>
<protein>
    <submittedName>
        <fullName evidence="5">THUM2 protein</fullName>
    </submittedName>
</protein>
<evidence type="ECO:0000256" key="1">
    <source>
        <dbReference type="ARBA" id="ARBA00008361"/>
    </source>
</evidence>
<keyword evidence="2" id="KW-0808">Transferase</keyword>
<dbReference type="CDD" id="cd11715">
    <property type="entry name" value="THUMP_AdoMetMT"/>
    <property type="match status" value="1"/>
</dbReference>
<evidence type="ECO:0000256" key="3">
    <source>
        <dbReference type="PROSITE-ProRule" id="PRU00529"/>
    </source>
</evidence>
<dbReference type="InterPro" id="IPR029063">
    <property type="entry name" value="SAM-dependent_MTases_sf"/>
</dbReference>
<gene>
    <name evidence="5" type="primary">Thumpd2</name>
    <name evidence="5" type="ORF">GTO93_0018335</name>
</gene>
<dbReference type="Proteomes" id="UP001166093">
    <property type="component" value="Unassembled WGS sequence"/>
</dbReference>
<sequence length="498" mass="55384">MSGTSCVLRPYRYFCTAGKGMEQFLVQEVISKLTAFDVEQVPGKVFFTTSANVKTLQGLKSAERLFLLLKKEPPISVPWNTGKAKHVIQKKIIGDDRVWMDTLSTWQILQRALNDSSSYKSNTKNSRKRKWEEEGHKECNKKMNLEGGFLGSPSQVDLERIPDQESIQLDSVICGDDRKSSVREKVSQEDVSLNPKELSALFRVSCRCSGSVAKRFNAQELGQIIGTALTKRLGWKAELRDPDVEVNVHLSDEHCVLGIPVFRLPLAHRTYIKTTGLRSTIAWAMVSLADIKAGTTLLDPMCGVGTILLEAAEDWQGAFFLGFDINESQLKEAYNNVQFANLTEKIDLIRASVMEMPLLSASVDAIVCDIPFGRKFNSETDMRTMLPDILKEMERVLCVGGNLVLLLSPQLSMHLKKYFNKECKAANNAISSSGYSEDAGTSSQDTNEKMVPFAREATLKENCNSLSNGFVSLVPNGTYRVSLGATDALIHRYKKVSV</sequence>
<comment type="similarity">
    <text evidence="1">Belongs to the methyltransferase superfamily.</text>
</comment>
<evidence type="ECO:0000259" key="4">
    <source>
        <dbReference type="PROSITE" id="PS51165"/>
    </source>
</evidence>
<dbReference type="Pfam" id="PF02926">
    <property type="entry name" value="THUMP"/>
    <property type="match status" value="1"/>
</dbReference>
<evidence type="ECO:0000313" key="6">
    <source>
        <dbReference type="Proteomes" id="UP001166093"/>
    </source>
</evidence>
<keyword evidence="2" id="KW-0489">Methyltransferase</keyword>
<dbReference type="InterPro" id="IPR000241">
    <property type="entry name" value="RlmKL-like_Mtase"/>
</dbReference>
<proteinExistence type="inferred from homology"/>
<dbReference type="SUPFAM" id="SSF143437">
    <property type="entry name" value="THUMP domain-like"/>
    <property type="match status" value="1"/>
</dbReference>
<dbReference type="InterPro" id="IPR004114">
    <property type="entry name" value="THUMP_dom"/>
</dbReference>
<organism evidence="5 6">
    <name type="scientific">Polyodon spathula</name>
    <name type="common">North American paddlefish</name>
    <name type="synonym">Squalus spathula</name>
    <dbReference type="NCBI Taxonomy" id="7913"/>
    <lineage>
        <taxon>Eukaryota</taxon>
        <taxon>Metazoa</taxon>
        <taxon>Chordata</taxon>
        <taxon>Craniata</taxon>
        <taxon>Vertebrata</taxon>
        <taxon>Euteleostomi</taxon>
        <taxon>Actinopterygii</taxon>
        <taxon>Chondrostei</taxon>
        <taxon>Acipenseriformes</taxon>
        <taxon>Polyodontidae</taxon>
        <taxon>Polyodon</taxon>
    </lineage>
</organism>